<proteinExistence type="predicted"/>
<evidence type="ECO:0008006" key="4">
    <source>
        <dbReference type="Google" id="ProtNLM"/>
    </source>
</evidence>
<dbReference type="PATRIC" id="fig|320787.5.peg.2852"/>
<keyword evidence="1" id="KW-0732">Signal</keyword>
<dbReference type="STRING" id="320787.CA2015_2605"/>
<evidence type="ECO:0000256" key="1">
    <source>
        <dbReference type="SAM" id="SignalP"/>
    </source>
</evidence>
<gene>
    <name evidence="2" type="ORF">CA2015_2605</name>
</gene>
<accession>A0A0H4PC64</accession>
<feature type="signal peptide" evidence="1">
    <location>
        <begin position="1"/>
        <end position="18"/>
    </location>
</feature>
<sequence length="302" mass="33000">MRCSLVFLLVLISGYGMSQSTGNKIGSDGNIGIGTTDPKVKLDVVGQTRLRGLLEIRGEEFAQFIQGKDADKRGVAIGVNDFGLKTRYRKWGGGSRAYNQVWYDQGGSNFYYGGSTTPVFSISDKGAGVGTGDISHKLTVAGSGTFLGTHANYTEINSNNYGQYLRQYGNDGTSVSWIIRGYSNNNLQAEFNSGGVLVRGKVQAEEVNITMGNWADHVFEEGYPLMDLGQLELFIAENGHLPGIPDEGSVKDEGIDLGEMNTKLLEKIEELTLYILHQEKQIQELLKLKDDVDKLNAVISSH</sequence>
<dbReference type="EMBL" id="CP012040">
    <property type="protein sequence ID" value="AKP52016.1"/>
    <property type="molecule type" value="Genomic_DNA"/>
</dbReference>
<evidence type="ECO:0000313" key="3">
    <source>
        <dbReference type="Proteomes" id="UP000036520"/>
    </source>
</evidence>
<keyword evidence="3" id="KW-1185">Reference proteome</keyword>
<dbReference type="RefSeq" id="WP_157470462.1">
    <property type="nucleotide sequence ID" value="NZ_CP012040.1"/>
</dbReference>
<name>A0A0H4PC64_9BACT</name>
<dbReference type="Proteomes" id="UP000036520">
    <property type="component" value="Chromosome"/>
</dbReference>
<reference evidence="2 3" key="1">
    <citation type="submission" date="2015-07" db="EMBL/GenBank/DDBJ databases">
        <authorList>
            <person name="Kim K.M."/>
        </authorList>
    </citation>
    <scope>NUCLEOTIDE SEQUENCE [LARGE SCALE GENOMIC DNA]</scope>
    <source>
        <strain evidence="2 3">KCTC 12363</strain>
    </source>
</reference>
<organism evidence="2 3">
    <name type="scientific">Cyclobacterium amurskyense</name>
    <dbReference type="NCBI Taxonomy" id="320787"/>
    <lineage>
        <taxon>Bacteria</taxon>
        <taxon>Pseudomonadati</taxon>
        <taxon>Bacteroidota</taxon>
        <taxon>Cytophagia</taxon>
        <taxon>Cytophagales</taxon>
        <taxon>Cyclobacteriaceae</taxon>
        <taxon>Cyclobacterium</taxon>
    </lineage>
</organism>
<evidence type="ECO:0000313" key="2">
    <source>
        <dbReference type="EMBL" id="AKP52016.1"/>
    </source>
</evidence>
<dbReference type="OrthoDB" id="9808753at2"/>
<protein>
    <recommendedName>
        <fullName evidence="4">Peptidase S74 domain-containing protein</fullName>
    </recommendedName>
</protein>
<feature type="chain" id="PRO_5005207969" description="Peptidase S74 domain-containing protein" evidence="1">
    <location>
        <begin position="19"/>
        <end position="302"/>
    </location>
</feature>
<dbReference type="AlphaFoldDB" id="A0A0H4PC64"/>
<dbReference type="KEGG" id="camu:CA2015_2605"/>